<feature type="transmembrane region" description="Helical" evidence="1">
    <location>
        <begin position="466"/>
        <end position="489"/>
    </location>
</feature>
<dbReference type="EMBL" id="JAWXYC010000004">
    <property type="protein sequence ID" value="MDX5954005.1"/>
    <property type="molecule type" value="Genomic_DNA"/>
</dbReference>
<accession>A0A4D8QBT4</accession>
<feature type="transmembrane region" description="Helical" evidence="1">
    <location>
        <begin position="424"/>
        <end position="445"/>
    </location>
</feature>
<evidence type="ECO:0000313" key="6">
    <source>
        <dbReference type="Proteomes" id="UP001277471"/>
    </source>
</evidence>
<feature type="transmembrane region" description="Helical" evidence="1">
    <location>
        <begin position="186"/>
        <end position="205"/>
    </location>
</feature>
<dbReference type="Pfam" id="PF16980">
    <property type="entry name" value="CitMHS_2"/>
    <property type="match status" value="1"/>
</dbReference>
<keyword evidence="1" id="KW-1133">Transmembrane helix</keyword>
<dbReference type="Proteomes" id="UP001277471">
    <property type="component" value="Unassembled WGS sequence"/>
</dbReference>
<organism evidence="4 5">
    <name type="scientific">Azospirillum brasilense</name>
    <dbReference type="NCBI Taxonomy" id="192"/>
    <lineage>
        <taxon>Bacteria</taxon>
        <taxon>Pseudomonadati</taxon>
        <taxon>Pseudomonadota</taxon>
        <taxon>Alphaproteobacteria</taxon>
        <taxon>Rhodospirillales</taxon>
        <taxon>Azospirillaceae</taxon>
        <taxon>Azospirillum</taxon>
    </lineage>
</organism>
<gene>
    <name evidence="4" type="ORF">D3868_01745</name>
    <name evidence="3" type="ORF">SIM66_22765</name>
</gene>
<dbReference type="EMBL" id="CP032339">
    <property type="protein sequence ID" value="QCO07885.1"/>
    <property type="molecule type" value="Genomic_DNA"/>
</dbReference>
<evidence type="ECO:0000313" key="5">
    <source>
        <dbReference type="Proteomes" id="UP000298774"/>
    </source>
</evidence>
<feature type="transmembrane region" description="Helical" evidence="1">
    <location>
        <begin position="305"/>
        <end position="324"/>
    </location>
</feature>
<evidence type="ECO:0000313" key="3">
    <source>
        <dbReference type="EMBL" id="MDX5954005.1"/>
    </source>
</evidence>
<name>A0A4D8QBT4_AZOBR</name>
<feature type="transmembrane region" description="Helical" evidence="1">
    <location>
        <begin position="52"/>
        <end position="72"/>
    </location>
</feature>
<evidence type="ECO:0000256" key="1">
    <source>
        <dbReference type="SAM" id="Phobius"/>
    </source>
</evidence>
<feature type="transmembrane region" description="Helical" evidence="1">
    <location>
        <begin position="225"/>
        <end position="248"/>
    </location>
</feature>
<reference evidence="3 6" key="2">
    <citation type="submission" date="2023-11" db="EMBL/GenBank/DDBJ databases">
        <title>MicrobeMod: A computational toolkit for identifying prokaryotic methylation and restriction-modification with nanopore sequencing.</title>
        <authorList>
            <person name="Crits-Christoph A."/>
            <person name="Kang S.C."/>
            <person name="Lee H."/>
            <person name="Ostrov N."/>
        </authorList>
    </citation>
    <scope>NUCLEOTIDE SEQUENCE [LARGE SCALE GENOMIC DNA]</scope>
    <source>
        <strain evidence="3 6">ATCC 29145</strain>
    </source>
</reference>
<dbReference type="RefSeq" id="WP_079285611.1">
    <property type="nucleotide sequence ID" value="NZ_CP012914.1"/>
</dbReference>
<dbReference type="Proteomes" id="UP000298774">
    <property type="component" value="Chromosome"/>
</dbReference>
<feature type="transmembrane region" description="Helical" evidence="1">
    <location>
        <begin position="273"/>
        <end position="293"/>
    </location>
</feature>
<keyword evidence="1" id="KW-0472">Membrane</keyword>
<dbReference type="AlphaFoldDB" id="A0A4D8QBT4"/>
<dbReference type="InterPro" id="IPR031566">
    <property type="entry name" value="CitMHS_2"/>
</dbReference>
<feature type="chain" id="PRO_5020607630" evidence="2">
    <location>
        <begin position="37"/>
        <end position="490"/>
    </location>
</feature>
<dbReference type="GeneID" id="56448153"/>
<evidence type="ECO:0000256" key="2">
    <source>
        <dbReference type="SAM" id="SignalP"/>
    </source>
</evidence>
<feature type="signal peptide" evidence="2">
    <location>
        <begin position="1"/>
        <end position="36"/>
    </location>
</feature>
<feature type="transmembrane region" description="Helical" evidence="1">
    <location>
        <begin position="345"/>
        <end position="363"/>
    </location>
</feature>
<feature type="transmembrane region" description="Helical" evidence="1">
    <location>
        <begin position="148"/>
        <end position="174"/>
    </location>
</feature>
<keyword evidence="2" id="KW-0732">Signal</keyword>
<sequence length="490" mass="52190">MTDAQPTRHRLSRSLAAPLAALAGLAAAGLPGLALAAEAAGAPHLDGRDLNVFWVIPFVGILLSIALMPLLAPSFWHHHFGKVAAGWAIAFLLPFALTFGAGLATYELLHTLLLEYIPFIVLLTALFTVAGGVRICGTLVGTPLANTLGLGLGTLLASLMGTTGASMLLIRPLIRANEHRRHKVHTVVFFIFLVSNVGGSLTPLGDPPLFLGFLKGVSFFWPTLHLFWPMMLVSGCLLAIYFVVDLYLHTKDPGKHPLIEGVHEREPVRVEGAVNLLLLVAIVGAVLLSGVWHPGVGVEIYHIQVPLETIVSNLLLLGITGLSLKLTSARSRRLNAFTWGPILEVAKLFAAIFLTIIPAIAILRAGTDGALGAIIAAVNQDGQPVPAAYFWAAGLLSSFLDNAPTYLIFFNTAGGDAQVLMTDLAVTLAAISAGAVFMGANTYIGNAPNFMVKAIAEERGVAMPSFFGYMLWSFGILVPLFILVTWVFFL</sequence>
<keyword evidence="1" id="KW-0812">Transmembrane</keyword>
<reference evidence="4 5" key="1">
    <citation type="submission" date="2018-09" db="EMBL/GenBank/DDBJ databases">
        <title>Whole genome based analysis of evolution and adaptive divergence in Indian and Brazilian strains of Azospirillum brasilense.</title>
        <authorList>
            <person name="Singh C."/>
            <person name="Tripathi A.K."/>
        </authorList>
    </citation>
    <scope>NUCLEOTIDE SEQUENCE [LARGE SCALE GENOMIC DNA]</scope>
    <source>
        <strain evidence="4 5">MTCC4038</strain>
    </source>
</reference>
<protein>
    <submittedName>
        <fullName evidence="4">Sodium:proton antiporter</fullName>
    </submittedName>
</protein>
<keyword evidence="6" id="KW-1185">Reference proteome</keyword>
<proteinExistence type="predicted"/>
<feature type="transmembrane region" description="Helical" evidence="1">
    <location>
        <begin position="84"/>
        <end position="106"/>
    </location>
</feature>
<evidence type="ECO:0000313" key="4">
    <source>
        <dbReference type="EMBL" id="QCO07885.1"/>
    </source>
</evidence>